<keyword evidence="4" id="KW-0255">Endonuclease</keyword>
<accession>A0A5B6UXM0</accession>
<keyword evidence="1" id="KW-0808">Transferase</keyword>
<evidence type="ECO:0000256" key="5">
    <source>
        <dbReference type="ARBA" id="ARBA00022801"/>
    </source>
</evidence>
<protein>
    <submittedName>
        <fullName evidence="8">Retrovirus-related Pol polyprotein from transposon 17.6</fullName>
    </submittedName>
</protein>
<keyword evidence="6" id="KW-0695">RNA-directed DNA polymerase</keyword>
<evidence type="ECO:0000256" key="3">
    <source>
        <dbReference type="ARBA" id="ARBA00022722"/>
    </source>
</evidence>
<dbReference type="InterPro" id="IPR041373">
    <property type="entry name" value="RT_RNaseH"/>
</dbReference>
<dbReference type="GO" id="GO:0004519">
    <property type="term" value="F:endonuclease activity"/>
    <property type="evidence" value="ECO:0007669"/>
    <property type="project" value="UniProtKB-KW"/>
</dbReference>
<organism evidence="8 9">
    <name type="scientific">Gossypium australe</name>
    <dbReference type="NCBI Taxonomy" id="47621"/>
    <lineage>
        <taxon>Eukaryota</taxon>
        <taxon>Viridiplantae</taxon>
        <taxon>Streptophyta</taxon>
        <taxon>Embryophyta</taxon>
        <taxon>Tracheophyta</taxon>
        <taxon>Spermatophyta</taxon>
        <taxon>Magnoliopsida</taxon>
        <taxon>eudicotyledons</taxon>
        <taxon>Gunneridae</taxon>
        <taxon>Pentapetalae</taxon>
        <taxon>rosids</taxon>
        <taxon>malvids</taxon>
        <taxon>Malvales</taxon>
        <taxon>Malvaceae</taxon>
        <taxon>Malvoideae</taxon>
        <taxon>Gossypium</taxon>
    </lineage>
</organism>
<dbReference type="InterPro" id="IPR043502">
    <property type="entry name" value="DNA/RNA_pol_sf"/>
</dbReference>
<evidence type="ECO:0000256" key="4">
    <source>
        <dbReference type="ARBA" id="ARBA00022759"/>
    </source>
</evidence>
<dbReference type="PANTHER" id="PTHR34072:SF57">
    <property type="entry name" value="RNA-DIRECTED DNA POLYMERASE"/>
    <property type="match status" value="1"/>
</dbReference>
<evidence type="ECO:0000313" key="9">
    <source>
        <dbReference type="Proteomes" id="UP000325315"/>
    </source>
</evidence>
<dbReference type="Gene3D" id="3.30.70.270">
    <property type="match status" value="2"/>
</dbReference>
<dbReference type="EMBL" id="SMMG02000010">
    <property type="protein sequence ID" value="KAA3458515.1"/>
    <property type="molecule type" value="Genomic_DNA"/>
</dbReference>
<dbReference type="SUPFAM" id="SSF56672">
    <property type="entry name" value="DNA/RNA polymerases"/>
    <property type="match status" value="1"/>
</dbReference>
<keyword evidence="2" id="KW-0548">Nucleotidyltransferase</keyword>
<dbReference type="GO" id="GO:0016787">
    <property type="term" value="F:hydrolase activity"/>
    <property type="evidence" value="ECO:0007669"/>
    <property type="project" value="UniProtKB-KW"/>
</dbReference>
<dbReference type="OrthoDB" id="1001379at2759"/>
<sequence length="264" mass="31565">MHDEYFSEYIEKHIEVFMDDFTIYEDSFDECLDNLTKVLKRCIETNLVLNYKNYPMHCIGTCRVLNFKEVRFFLGHAGFYRRFIKNFSKIVLPLTNLLQKKIQFEFRKECNEMFDKLKDLLTSAPIIRPPQWNLPFDSCRAILGQRVDNKSHVIYYASKTFNDAQCNYSTTENELLSIFFALDKYRYYVFGSEVVMYFDHAALKYLLLKKDSKPRLIRWILLLQEFKMKINDQKGVENSVANHLSILIKNKDDLPFNDNFQDEH</sequence>
<evidence type="ECO:0000259" key="7">
    <source>
        <dbReference type="Pfam" id="PF17917"/>
    </source>
</evidence>
<dbReference type="CDD" id="cd09274">
    <property type="entry name" value="RNase_HI_RT_Ty3"/>
    <property type="match status" value="1"/>
</dbReference>
<dbReference type="InterPro" id="IPR043128">
    <property type="entry name" value="Rev_trsase/Diguanyl_cyclase"/>
</dbReference>
<keyword evidence="5" id="KW-0378">Hydrolase</keyword>
<evidence type="ECO:0000256" key="6">
    <source>
        <dbReference type="ARBA" id="ARBA00022918"/>
    </source>
</evidence>
<dbReference type="PANTHER" id="PTHR34072">
    <property type="entry name" value="ENZYMATIC POLYPROTEIN-RELATED"/>
    <property type="match status" value="1"/>
</dbReference>
<dbReference type="AlphaFoldDB" id="A0A5B6UXM0"/>
<keyword evidence="9" id="KW-1185">Reference proteome</keyword>
<dbReference type="Pfam" id="PF17917">
    <property type="entry name" value="RT_RNaseH"/>
    <property type="match status" value="1"/>
</dbReference>
<proteinExistence type="predicted"/>
<dbReference type="Proteomes" id="UP000325315">
    <property type="component" value="Unassembled WGS sequence"/>
</dbReference>
<evidence type="ECO:0000256" key="1">
    <source>
        <dbReference type="ARBA" id="ARBA00022679"/>
    </source>
</evidence>
<comment type="caution">
    <text evidence="8">The sequence shown here is derived from an EMBL/GenBank/DDBJ whole genome shotgun (WGS) entry which is preliminary data.</text>
</comment>
<evidence type="ECO:0000313" key="8">
    <source>
        <dbReference type="EMBL" id="KAA3458515.1"/>
    </source>
</evidence>
<evidence type="ECO:0000256" key="2">
    <source>
        <dbReference type="ARBA" id="ARBA00022695"/>
    </source>
</evidence>
<name>A0A5B6UXM0_9ROSI</name>
<keyword evidence="3" id="KW-0540">Nuclease</keyword>
<gene>
    <name evidence="8" type="ORF">EPI10_013124</name>
</gene>
<feature type="domain" description="Reverse transcriptase RNase H-like" evidence="7">
    <location>
        <begin position="139"/>
        <end position="226"/>
    </location>
</feature>
<dbReference type="FunFam" id="3.30.70.270:FF:000020">
    <property type="entry name" value="Transposon Tf2-6 polyprotein-like Protein"/>
    <property type="match status" value="1"/>
</dbReference>
<dbReference type="GO" id="GO:0003964">
    <property type="term" value="F:RNA-directed DNA polymerase activity"/>
    <property type="evidence" value="ECO:0007669"/>
    <property type="project" value="UniProtKB-KW"/>
</dbReference>
<reference evidence="9" key="1">
    <citation type="journal article" date="2019" name="Plant Biotechnol. J.">
        <title>Genome sequencing of the Australian wild diploid species Gossypium australe highlights disease resistance and delayed gland morphogenesis.</title>
        <authorList>
            <person name="Cai Y."/>
            <person name="Cai X."/>
            <person name="Wang Q."/>
            <person name="Wang P."/>
            <person name="Zhang Y."/>
            <person name="Cai C."/>
            <person name="Xu Y."/>
            <person name="Wang K."/>
            <person name="Zhou Z."/>
            <person name="Wang C."/>
            <person name="Geng S."/>
            <person name="Li B."/>
            <person name="Dong Q."/>
            <person name="Hou Y."/>
            <person name="Wang H."/>
            <person name="Ai P."/>
            <person name="Liu Z."/>
            <person name="Yi F."/>
            <person name="Sun M."/>
            <person name="An G."/>
            <person name="Cheng J."/>
            <person name="Zhang Y."/>
            <person name="Shi Q."/>
            <person name="Xie Y."/>
            <person name="Shi X."/>
            <person name="Chang Y."/>
            <person name="Huang F."/>
            <person name="Chen Y."/>
            <person name="Hong S."/>
            <person name="Mi L."/>
            <person name="Sun Q."/>
            <person name="Zhang L."/>
            <person name="Zhou B."/>
            <person name="Peng R."/>
            <person name="Zhang X."/>
            <person name="Liu F."/>
        </authorList>
    </citation>
    <scope>NUCLEOTIDE SEQUENCE [LARGE SCALE GENOMIC DNA]</scope>
    <source>
        <strain evidence="9">cv. PA1801</strain>
    </source>
</reference>